<dbReference type="eggNOG" id="COG4319">
    <property type="taxonomic scope" value="Bacteria"/>
</dbReference>
<reference evidence="1 2" key="1">
    <citation type="submission" date="2013-08" db="EMBL/GenBank/DDBJ databases">
        <title>Flavobacterium limnosediminis JC2902 genome sequencing.</title>
        <authorList>
            <person name="Lee K."/>
            <person name="Yi H."/>
            <person name="Park S."/>
            <person name="Chun J."/>
        </authorList>
    </citation>
    <scope>NUCLEOTIDE SEQUENCE [LARGE SCALE GENOMIC DNA]</scope>
    <source>
        <strain evidence="1 2">JC2902</strain>
    </source>
</reference>
<name>V6SPI5_9FLAO</name>
<protein>
    <submittedName>
        <fullName evidence="1">Uncharacterized protein</fullName>
    </submittedName>
</protein>
<dbReference type="EMBL" id="AVGG01000019">
    <property type="protein sequence ID" value="ESU26320.1"/>
    <property type="molecule type" value="Genomic_DNA"/>
</dbReference>
<gene>
    <name evidence="1" type="ORF">FLJC2902T_28020</name>
</gene>
<dbReference type="PATRIC" id="fig|1341181.4.peg.2757"/>
<evidence type="ECO:0000313" key="2">
    <source>
        <dbReference type="Proteomes" id="UP000018004"/>
    </source>
</evidence>
<dbReference type="OrthoDB" id="982449at2"/>
<sequence>MKLKITFITLLVTVGISAQSMDDLKRDSKMLYEATYNMAFDTMLDFTYPLVFKFVERADMYGALDSSFQNETYSIRYLYTTPHFSYSDINAFDNGLYCVVSYENSIRMTYNQPLNNEATQKRIMETLQKSFPGSIIRFEKERNAFNIIKTDKLVAIYDDFTEGEWKFISYDPKYKELLDAVITEKVRKQLGL</sequence>
<dbReference type="Proteomes" id="UP000018004">
    <property type="component" value="Unassembled WGS sequence"/>
</dbReference>
<keyword evidence="2" id="KW-1185">Reference proteome</keyword>
<accession>V6SPI5</accession>
<comment type="caution">
    <text evidence="1">The sequence shown here is derived from an EMBL/GenBank/DDBJ whole genome shotgun (WGS) entry which is preliminary data.</text>
</comment>
<dbReference type="AlphaFoldDB" id="V6SPI5"/>
<evidence type="ECO:0000313" key="1">
    <source>
        <dbReference type="EMBL" id="ESU26320.1"/>
    </source>
</evidence>
<proteinExistence type="predicted"/>
<dbReference type="RefSeq" id="WP_023580354.1">
    <property type="nucleotide sequence ID" value="NZ_AVGG01000019.1"/>
</dbReference>
<organism evidence="1 2">
    <name type="scientific">Flavobacterium limnosediminis JC2902</name>
    <dbReference type="NCBI Taxonomy" id="1341181"/>
    <lineage>
        <taxon>Bacteria</taxon>
        <taxon>Pseudomonadati</taxon>
        <taxon>Bacteroidota</taxon>
        <taxon>Flavobacteriia</taxon>
        <taxon>Flavobacteriales</taxon>
        <taxon>Flavobacteriaceae</taxon>
        <taxon>Flavobacterium</taxon>
    </lineage>
</organism>